<organism evidence="2 3">
    <name type="scientific">Dibothriocephalus latus</name>
    <name type="common">Fish tapeworm</name>
    <name type="synonym">Diphyllobothrium latum</name>
    <dbReference type="NCBI Taxonomy" id="60516"/>
    <lineage>
        <taxon>Eukaryota</taxon>
        <taxon>Metazoa</taxon>
        <taxon>Spiralia</taxon>
        <taxon>Lophotrochozoa</taxon>
        <taxon>Platyhelminthes</taxon>
        <taxon>Cestoda</taxon>
        <taxon>Eucestoda</taxon>
        <taxon>Diphyllobothriidea</taxon>
        <taxon>Diphyllobothriidae</taxon>
        <taxon>Dibothriocephalus</taxon>
    </lineage>
</organism>
<keyword evidence="1" id="KW-0472">Membrane</keyword>
<name>A0A3P7LLQ1_DIBLA</name>
<accession>A0A3P7LLQ1</accession>
<proteinExistence type="predicted"/>
<dbReference type="AlphaFoldDB" id="A0A3P7LLQ1"/>
<dbReference type="Proteomes" id="UP000281553">
    <property type="component" value="Unassembled WGS sequence"/>
</dbReference>
<evidence type="ECO:0000313" key="3">
    <source>
        <dbReference type="Proteomes" id="UP000281553"/>
    </source>
</evidence>
<feature type="transmembrane region" description="Helical" evidence="1">
    <location>
        <begin position="31"/>
        <end position="50"/>
    </location>
</feature>
<gene>
    <name evidence="2" type="ORF">DILT_LOCUS7654</name>
</gene>
<keyword evidence="3" id="KW-1185">Reference proteome</keyword>
<evidence type="ECO:0000313" key="2">
    <source>
        <dbReference type="EMBL" id="VDN11823.1"/>
    </source>
</evidence>
<dbReference type="OrthoDB" id="419711at2759"/>
<protein>
    <submittedName>
        <fullName evidence="2">Uncharacterized protein</fullName>
    </submittedName>
</protein>
<evidence type="ECO:0000256" key="1">
    <source>
        <dbReference type="SAM" id="Phobius"/>
    </source>
</evidence>
<dbReference type="EMBL" id="UYRU01052344">
    <property type="protein sequence ID" value="VDN11823.1"/>
    <property type="molecule type" value="Genomic_DNA"/>
</dbReference>
<keyword evidence="1" id="KW-1133">Transmembrane helix</keyword>
<keyword evidence="1" id="KW-0812">Transmembrane</keyword>
<sequence length="101" mass="11266">MSAKLKHTIPAILVLLDLGLNNIPIRLLHGIYSLCLGVLYALFTCIYWVANYKLDGRGSSDIIKFLPEHADETSLIVNEDAELLTPERPTCHTPLINNTVH</sequence>
<reference evidence="2 3" key="1">
    <citation type="submission" date="2018-11" db="EMBL/GenBank/DDBJ databases">
        <authorList>
            <consortium name="Pathogen Informatics"/>
        </authorList>
    </citation>
    <scope>NUCLEOTIDE SEQUENCE [LARGE SCALE GENOMIC DNA]</scope>
</reference>